<evidence type="ECO:0000256" key="7">
    <source>
        <dbReference type="ARBA" id="ARBA00022807"/>
    </source>
</evidence>
<comment type="caution">
    <text evidence="15">The sequence shown here is derived from an EMBL/GenBank/DDBJ whole genome shotgun (WGS) entry which is preliminary data.</text>
</comment>
<feature type="transmembrane region" description="Helical" evidence="11">
    <location>
        <begin position="296"/>
        <end position="320"/>
    </location>
</feature>
<accession>A0A951UPP1</accession>
<dbReference type="InterPro" id="IPR022514">
    <property type="entry name" value="NHPM_micro_ABC1"/>
</dbReference>
<keyword evidence="7" id="KW-0645">Protease</keyword>
<comment type="subcellular location">
    <subcellularLocation>
        <location evidence="1">Cell membrane</location>
        <topology evidence="1">Multi-pass membrane protein</topology>
    </subcellularLocation>
</comment>
<dbReference type="InterPro" id="IPR011527">
    <property type="entry name" value="ABC1_TM_dom"/>
</dbReference>
<dbReference type="CDD" id="cd18569">
    <property type="entry name" value="ABC_6TM_NHLM_bacteriocin"/>
    <property type="match status" value="1"/>
</dbReference>
<feature type="domain" description="ABC transmembrane type-1" evidence="13">
    <location>
        <begin position="193"/>
        <end position="471"/>
    </location>
</feature>
<dbReference type="SUPFAM" id="SSF90123">
    <property type="entry name" value="ABC transporter transmembrane region"/>
    <property type="match status" value="1"/>
</dbReference>
<evidence type="ECO:0000256" key="2">
    <source>
        <dbReference type="ARBA" id="ARBA00022448"/>
    </source>
</evidence>
<keyword evidence="2" id="KW-0813">Transport</keyword>
<dbReference type="EMBL" id="JAHHHD010000016">
    <property type="protein sequence ID" value="MBW4660008.1"/>
    <property type="molecule type" value="Genomic_DNA"/>
</dbReference>
<keyword evidence="3" id="KW-1003">Cell membrane</keyword>
<dbReference type="InterPro" id="IPR017871">
    <property type="entry name" value="ABC_transporter-like_CS"/>
</dbReference>
<keyword evidence="7" id="KW-0788">Thiol protease</keyword>
<dbReference type="InterPro" id="IPR027417">
    <property type="entry name" value="P-loop_NTPase"/>
</dbReference>
<gene>
    <name evidence="15" type="ORF">KME15_15140</name>
</gene>
<dbReference type="InterPro" id="IPR036640">
    <property type="entry name" value="ABC1_TM_sf"/>
</dbReference>
<feature type="transmembrane region" description="Helical" evidence="11">
    <location>
        <begin position="225"/>
        <end position="248"/>
    </location>
</feature>
<dbReference type="Gene3D" id="3.90.70.10">
    <property type="entry name" value="Cysteine proteinases"/>
    <property type="match status" value="1"/>
</dbReference>
<reference evidence="15" key="2">
    <citation type="journal article" date="2022" name="Microbiol. Resour. Announc.">
        <title>Metagenome Sequencing to Explore Phylogenomics of Terrestrial Cyanobacteria.</title>
        <authorList>
            <person name="Ward R.D."/>
            <person name="Stajich J.E."/>
            <person name="Johansen J.R."/>
            <person name="Huntemann M."/>
            <person name="Clum A."/>
            <person name="Foster B."/>
            <person name="Foster B."/>
            <person name="Roux S."/>
            <person name="Palaniappan K."/>
            <person name="Varghese N."/>
            <person name="Mukherjee S."/>
            <person name="Reddy T.B.K."/>
            <person name="Daum C."/>
            <person name="Copeland A."/>
            <person name="Chen I.A."/>
            <person name="Ivanova N.N."/>
            <person name="Kyrpides N.C."/>
            <person name="Shapiro N."/>
            <person name="Eloe-Fadrosh E.A."/>
            <person name="Pietrasiak N."/>
        </authorList>
    </citation>
    <scope>NUCLEOTIDE SEQUENCE</scope>
    <source>
        <strain evidence="15">UHER 2000/2452</strain>
    </source>
</reference>
<feature type="transmembrane region" description="Helical" evidence="11">
    <location>
        <begin position="412"/>
        <end position="436"/>
    </location>
</feature>
<dbReference type="GO" id="GO:0005886">
    <property type="term" value="C:plasma membrane"/>
    <property type="evidence" value="ECO:0007669"/>
    <property type="project" value="UniProtKB-SubCell"/>
</dbReference>
<evidence type="ECO:0000256" key="6">
    <source>
        <dbReference type="ARBA" id="ARBA00022801"/>
    </source>
</evidence>
<sequence>MVRLLLDHRQPLEYGQTLLKHWQKLRNRKRDRVTAPTLLQMEAVECGAAALGIILGYYGRIVPLAELRQACGVSRDGSSAANVLTAAKMYGLNAKGFKKGLPSLMELQPPYIIFWQFDHFLVVEGFDKEQAYVSDPAVGRRKIALEEFNQGYTGIVLLMEPGVNFQKGGKKKSVIEALQNRLRSSAAALAYCVAAGFLLVIPNLAVPVFSQVFVDNVLIKHRLDWVPYLLVGMLLTVSLQGLLTALQLQYLRKLKIKLSVAMSSQFVWHLLKLPVSYYAQRYSGEISSRIRINDRVASVLTGQLTTTMISVVLVVFYAAIMLRYNALLTLVVVVFAIANVLALQWVSKRRVDANITVAQNYGKVNGVAIAGLQSIETLKASGLESDFFSRWAGYYTKATNAQQALNLVNQKLSLLPSLITSLSTVFLLSIGGWQVIQGKMTIGMLLAFQLLTVSFLGPVNNLVRFGSTLQDLEGNLLRLDDVLDNVTDPALKAEQDRVEQAQAQPEKSEWSLMRSSYRLQGYIEMKGVTYGYSRVTPPLIQDFSLSIKPGQRVALVGGSGSGKSTLAKIVAGLYEPWEGEVNFDGMSRPQIPRSVLTNSISVVDQDILLFADSIRANLTLWDSTISDQTLEKACLDAAINDVILSIPGGYDAPLIEGAANLSGGQRQRLEIARALVNDPTILIMDEATSALDAETEKIIDRNLRRRGCTCLIVAHRLSTIRDCDEIIVLERGKVVQRGTHESLWQEKGHYSKLIMSEAS</sequence>
<evidence type="ECO:0000256" key="5">
    <source>
        <dbReference type="ARBA" id="ARBA00022741"/>
    </source>
</evidence>
<keyword evidence="4 11" id="KW-0812">Transmembrane</keyword>
<keyword evidence="5" id="KW-0547">Nucleotide-binding</keyword>
<dbReference type="Proteomes" id="UP000757435">
    <property type="component" value="Unassembled WGS sequence"/>
</dbReference>
<dbReference type="GO" id="GO:0005524">
    <property type="term" value="F:ATP binding"/>
    <property type="evidence" value="ECO:0007669"/>
    <property type="project" value="UniProtKB-KW"/>
</dbReference>
<keyword evidence="9 11" id="KW-1133">Transmembrane helix</keyword>
<dbReference type="GO" id="GO:0015421">
    <property type="term" value="F:ABC-type oligopeptide transporter activity"/>
    <property type="evidence" value="ECO:0007669"/>
    <property type="project" value="TreeGrafter"/>
</dbReference>
<dbReference type="Pfam" id="PF00005">
    <property type="entry name" value="ABC_tran"/>
    <property type="match status" value="1"/>
</dbReference>
<protein>
    <submittedName>
        <fullName evidence="15">NHLP family bacteriocin export ABC transporter peptidase/permease/ATPase subunit</fullName>
    </submittedName>
</protein>
<dbReference type="InterPro" id="IPR003593">
    <property type="entry name" value="AAA+_ATPase"/>
</dbReference>
<dbReference type="Pfam" id="PF00664">
    <property type="entry name" value="ABC_membrane"/>
    <property type="match status" value="1"/>
</dbReference>
<dbReference type="GO" id="GO:0008234">
    <property type="term" value="F:cysteine-type peptidase activity"/>
    <property type="evidence" value="ECO:0007669"/>
    <property type="project" value="UniProtKB-KW"/>
</dbReference>
<evidence type="ECO:0000256" key="9">
    <source>
        <dbReference type="ARBA" id="ARBA00022989"/>
    </source>
</evidence>
<feature type="transmembrane region" description="Helical" evidence="11">
    <location>
        <begin position="326"/>
        <end position="346"/>
    </location>
</feature>
<evidence type="ECO:0000256" key="1">
    <source>
        <dbReference type="ARBA" id="ARBA00004651"/>
    </source>
</evidence>
<keyword evidence="8" id="KW-0067">ATP-binding</keyword>
<evidence type="ECO:0000259" key="13">
    <source>
        <dbReference type="PROSITE" id="PS50929"/>
    </source>
</evidence>
<evidence type="ECO:0000256" key="10">
    <source>
        <dbReference type="ARBA" id="ARBA00023136"/>
    </source>
</evidence>
<dbReference type="InterPro" id="IPR005074">
    <property type="entry name" value="Peptidase_C39"/>
</dbReference>
<proteinExistence type="predicted"/>
<dbReference type="AlphaFoldDB" id="A0A951UPP1"/>
<dbReference type="PANTHER" id="PTHR43394:SF1">
    <property type="entry name" value="ATP-BINDING CASSETTE SUB-FAMILY B MEMBER 10, MITOCHONDRIAL"/>
    <property type="match status" value="1"/>
</dbReference>
<dbReference type="PROSITE" id="PS50990">
    <property type="entry name" value="PEPTIDASE_C39"/>
    <property type="match status" value="1"/>
</dbReference>
<keyword evidence="6" id="KW-0378">Hydrolase</keyword>
<feature type="domain" description="Peptidase C39" evidence="14">
    <location>
        <begin position="40"/>
        <end position="159"/>
    </location>
</feature>
<evidence type="ECO:0000313" key="16">
    <source>
        <dbReference type="Proteomes" id="UP000757435"/>
    </source>
</evidence>
<dbReference type="PROSITE" id="PS50929">
    <property type="entry name" value="ABC_TM1F"/>
    <property type="match status" value="1"/>
</dbReference>
<evidence type="ECO:0000256" key="11">
    <source>
        <dbReference type="SAM" id="Phobius"/>
    </source>
</evidence>
<dbReference type="InterPro" id="IPR039421">
    <property type="entry name" value="Type_1_exporter"/>
</dbReference>
<evidence type="ECO:0000313" key="15">
    <source>
        <dbReference type="EMBL" id="MBW4660008.1"/>
    </source>
</evidence>
<evidence type="ECO:0000256" key="4">
    <source>
        <dbReference type="ARBA" id="ARBA00022692"/>
    </source>
</evidence>
<feature type="transmembrane region" description="Helical" evidence="11">
    <location>
        <begin position="186"/>
        <end position="205"/>
    </location>
</feature>
<dbReference type="PROSITE" id="PS00211">
    <property type="entry name" value="ABC_TRANSPORTER_1"/>
    <property type="match status" value="1"/>
</dbReference>
<keyword evidence="10 11" id="KW-0472">Membrane</keyword>
<evidence type="ECO:0000256" key="3">
    <source>
        <dbReference type="ARBA" id="ARBA00022475"/>
    </source>
</evidence>
<dbReference type="SMART" id="SM00382">
    <property type="entry name" value="AAA"/>
    <property type="match status" value="1"/>
</dbReference>
<feature type="domain" description="ABC transporter" evidence="12">
    <location>
        <begin position="523"/>
        <end position="756"/>
    </location>
</feature>
<dbReference type="GO" id="GO:0016887">
    <property type="term" value="F:ATP hydrolysis activity"/>
    <property type="evidence" value="ECO:0007669"/>
    <property type="project" value="InterPro"/>
</dbReference>
<dbReference type="InterPro" id="IPR003439">
    <property type="entry name" value="ABC_transporter-like_ATP-bd"/>
</dbReference>
<dbReference type="Gene3D" id="1.20.1560.10">
    <property type="entry name" value="ABC transporter type 1, transmembrane domain"/>
    <property type="match status" value="1"/>
</dbReference>
<evidence type="ECO:0000256" key="8">
    <source>
        <dbReference type="ARBA" id="ARBA00022840"/>
    </source>
</evidence>
<dbReference type="SUPFAM" id="SSF52540">
    <property type="entry name" value="P-loop containing nucleoside triphosphate hydrolases"/>
    <property type="match status" value="1"/>
</dbReference>
<evidence type="ECO:0000259" key="12">
    <source>
        <dbReference type="PROSITE" id="PS50893"/>
    </source>
</evidence>
<organism evidence="15 16">
    <name type="scientific">Drouetiella hepatica Uher 2000/2452</name>
    <dbReference type="NCBI Taxonomy" id="904376"/>
    <lineage>
        <taxon>Bacteria</taxon>
        <taxon>Bacillati</taxon>
        <taxon>Cyanobacteriota</taxon>
        <taxon>Cyanophyceae</taxon>
        <taxon>Oculatellales</taxon>
        <taxon>Oculatellaceae</taxon>
        <taxon>Drouetiella</taxon>
    </lineage>
</organism>
<dbReference type="GO" id="GO:0006508">
    <property type="term" value="P:proteolysis"/>
    <property type="evidence" value="ECO:0007669"/>
    <property type="project" value="InterPro"/>
</dbReference>
<name>A0A951UPP1_9CYAN</name>
<evidence type="ECO:0000259" key="14">
    <source>
        <dbReference type="PROSITE" id="PS50990"/>
    </source>
</evidence>
<dbReference type="PROSITE" id="PS50893">
    <property type="entry name" value="ABC_TRANSPORTER_2"/>
    <property type="match status" value="1"/>
</dbReference>
<dbReference type="FunFam" id="3.40.50.300:FF:000299">
    <property type="entry name" value="ABC transporter ATP-binding protein/permease"/>
    <property type="match status" value="1"/>
</dbReference>
<dbReference type="Pfam" id="PF03412">
    <property type="entry name" value="Peptidase_C39"/>
    <property type="match status" value="1"/>
</dbReference>
<dbReference type="NCBIfam" id="TIGR03796">
    <property type="entry name" value="NHLM_micro_ABC1"/>
    <property type="match status" value="1"/>
</dbReference>
<dbReference type="PANTHER" id="PTHR43394">
    <property type="entry name" value="ATP-DEPENDENT PERMEASE MDL1, MITOCHONDRIAL"/>
    <property type="match status" value="1"/>
</dbReference>
<dbReference type="Gene3D" id="3.40.50.300">
    <property type="entry name" value="P-loop containing nucleotide triphosphate hydrolases"/>
    <property type="match status" value="1"/>
</dbReference>
<reference evidence="15" key="1">
    <citation type="submission" date="2021-05" db="EMBL/GenBank/DDBJ databases">
        <authorList>
            <person name="Pietrasiak N."/>
            <person name="Ward R."/>
            <person name="Stajich J.E."/>
            <person name="Kurbessoian T."/>
        </authorList>
    </citation>
    <scope>NUCLEOTIDE SEQUENCE</scope>
    <source>
        <strain evidence="15">UHER 2000/2452</strain>
    </source>
</reference>